<name>A0ABU5H517_9BACT</name>
<keyword evidence="1" id="KW-0238">DNA-binding</keyword>
<sequence>MKWEQLVKLGRELPEVEEGIWFRTPALKVRGKAFVRLKEDGESVVFMLESVDEQEFLIQALPELYFITDHYRGWPAVLARLAKLRVPECRRRLEQGWRLKAPRALVKQRDAEREEAAPRRAR</sequence>
<reference evidence="1 2" key="1">
    <citation type="submission" date="2023-12" db="EMBL/GenBank/DDBJ databases">
        <title>the genome sequence of Hyalangium sp. s54d21.</title>
        <authorList>
            <person name="Zhang X."/>
        </authorList>
    </citation>
    <scope>NUCLEOTIDE SEQUENCE [LARGE SCALE GENOMIC DNA]</scope>
    <source>
        <strain evidence="2">s54d21</strain>
    </source>
</reference>
<keyword evidence="2" id="KW-1185">Reference proteome</keyword>
<dbReference type="Pfam" id="PF04237">
    <property type="entry name" value="YjbR"/>
    <property type="match status" value="1"/>
</dbReference>
<organism evidence="1 2">
    <name type="scientific">Hyalangium rubrum</name>
    <dbReference type="NCBI Taxonomy" id="3103134"/>
    <lineage>
        <taxon>Bacteria</taxon>
        <taxon>Pseudomonadati</taxon>
        <taxon>Myxococcota</taxon>
        <taxon>Myxococcia</taxon>
        <taxon>Myxococcales</taxon>
        <taxon>Cystobacterineae</taxon>
        <taxon>Archangiaceae</taxon>
        <taxon>Hyalangium</taxon>
    </lineage>
</organism>
<proteinExistence type="predicted"/>
<dbReference type="GO" id="GO:0003677">
    <property type="term" value="F:DNA binding"/>
    <property type="evidence" value="ECO:0007669"/>
    <property type="project" value="UniProtKB-KW"/>
</dbReference>
<dbReference type="RefSeq" id="WP_321547285.1">
    <property type="nucleotide sequence ID" value="NZ_JAXIVS010000006.1"/>
</dbReference>
<evidence type="ECO:0000313" key="2">
    <source>
        <dbReference type="Proteomes" id="UP001291309"/>
    </source>
</evidence>
<gene>
    <name evidence="1" type="ORF">SYV04_19205</name>
</gene>
<dbReference type="InterPro" id="IPR058532">
    <property type="entry name" value="YjbR/MT2646/Rv2570-like"/>
</dbReference>
<evidence type="ECO:0000313" key="1">
    <source>
        <dbReference type="EMBL" id="MDY7228558.1"/>
    </source>
</evidence>
<protein>
    <submittedName>
        <fullName evidence="1">MmcQ/YjbR family DNA-binding protein</fullName>
    </submittedName>
</protein>
<dbReference type="InterPro" id="IPR038056">
    <property type="entry name" value="YjbR-like_sf"/>
</dbReference>
<comment type="caution">
    <text evidence="1">The sequence shown here is derived from an EMBL/GenBank/DDBJ whole genome shotgun (WGS) entry which is preliminary data.</text>
</comment>
<dbReference type="SUPFAM" id="SSF142906">
    <property type="entry name" value="YjbR-like"/>
    <property type="match status" value="1"/>
</dbReference>
<accession>A0ABU5H517</accession>
<dbReference type="Proteomes" id="UP001291309">
    <property type="component" value="Unassembled WGS sequence"/>
</dbReference>
<dbReference type="EMBL" id="JAXIVS010000006">
    <property type="protein sequence ID" value="MDY7228558.1"/>
    <property type="molecule type" value="Genomic_DNA"/>
</dbReference>